<dbReference type="Proteomes" id="UP000789704">
    <property type="component" value="Unassembled WGS sequence"/>
</dbReference>
<sequence>MKTVIRITAGMLAGAFCVGSAIAQTGSRAYDPSVPLTRADVRADLVAWRAAGYDPLDWIDYPDNAQRAARIIAAQRGQGTGNM</sequence>
<protein>
    <recommendedName>
        <fullName evidence="4">DUF4148 domain-containing protein</fullName>
    </recommendedName>
</protein>
<keyword evidence="3" id="KW-1185">Reference proteome</keyword>
<reference evidence="2" key="1">
    <citation type="submission" date="2021-04" db="EMBL/GenBank/DDBJ databases">
        <authorList>
            <person name="Vanwijnsberghe S."/>
        </authorList>
    </citation>
    <scope>NUCLEOTIDE SEQUENCE</scope>
    <source>
        <strain evidence="2">LMG 31841</strain>
    </source>
</reference>
<dbReference type="RefSeq" id="WP_228875876.1">
    <property type="nucleotide sequence ID" value="NZ_CAJQYX010000001.1"/>
</dbReference>
<feature type="signal peptide" evidence="1">
    <location>
        <begin position="1"/>
        <end position="23"/>
    </location>
</feature>
<dbReference type="EMBL" id="CAJQZC010000003">
    <property type="protein sequence ID" value="CAG4894221.1"/>
    <property type="molecule type" value="Genomic_DNA"/>
</dbReference>
<evidence type="ECO:0000313" key="3">
    <source>
        <dbReference type="Proteomes" id="UP000789704"/>
    </source>
</evidence>
<dbReference type="AlphaFoldDB" id="A0A9N8X1I1"/>
<evidence type="ECO:0000313" key="2">
    <source>
        <dbReference type="EMBL" id="CAG4894221.1"/>
    </source>
</evidence>
<name>A0A9N8X1I1_9BURK</name>
<evidence type="ECO:0008006" key="4">
    <source>
        <dbReference type="Google" id="ProtNLM"/>
    </source>
</evidence>
<dbReference type="Pfam" id="PF13663">
    <property type="entry name" value="DUF4148"/>
    <property type="match status" value="1"/>
</dbReference>
<accession>A0A9N8X1I1</accession>
<proteinExistence type="predicted"/>
<organism evidence="2 3">
    <name type="scientific">Paraburkholderia saeva</name>
    <dbReference type="NCBI Taxonomy" id="2777537"/>
    <lineage>
        <taxon>Bacteria</taxon>
        <taxon>Pseudomonadati</taxon>
        <taxon>Pseudomonadota</taxon>
        <taxon>Betaproteobacteria</taxon>
        <taxon>Burkholderiales</taxon>
        <taxon>Burkholderiaceae</taxon>
        <taxon>Paraburkholderia</taxon>
    </lineage>
</organism>
<feature type="chain" id="PRO_5040209654" description="DUF4148 domain-containing protein" evidence="1">
    <location>
        <begin position="24"/>
        <end position="83"/>
    </location>
</feature>
<keyword evidence="1" id="KW-0732">Signal</keyword>
<gene>
    <name evidence="2" type="ORF">LMG31841_01870</name>
</gene>
<dbReference type="InterPro" id="IPR025421">
    <property type="entry name" value="DUF4148"/>
</dbReference>
<comment type="caution">
    <text evidence="2">The sequence shown here is derived from an EMBL/GenBank/DDBJ whole genome shotgun (WGS) entry which is preliminary data.</text>
</comment>
<evidence type="ECO:0000256" key="1">
    <source>
        <dbReference type="SAM" id="SignalP"/>
    </source>
</evidence>